<dbReference type="HOGENOM" id="CLU_1310294_0_0_1"/>
<dbReference type="Proteomes" id="UP000053820">
    <property type="component" value="Unassembled WGS sequence"/>
</dbReference>
<evidence type="ECO:0000313" key="2">
    <source>
        <dbReference type="EMBL" id="KIJ58867.1"/>
    </source>
</evidence>
<feature type="region of interest" description="Disordered" evidence="1">
    <location>
        <begin position="22"/>
        <end position="45"/>
    </location>
</feature>
<name>A0A0C9W891_9AGAM</name>
<reference evidence="2 3" key="1">
    <citation type="submission" date="2014-04" db="EMBL/GenBank/DDBJ databases">
        <title>Evolutionary Origins and Diversification of the Mycorrhizal Mutualists.</title>
        <authorList>
            <consortium name="DOE Joint Genome Institute"/>
            <consortium name="Mycorrhizal Genomics Consortium"/>
            <person name="Kohler A."/>
            <person name="Kuo A."/>
            <person name="Nagy L.G."/>
            <person name="Floudas D."/>
            <person name="Copeland A."/>
            <person name="Barry K.W."/>
            <person name="Cichocki N."/>
            <person name="Veneault-Fourrey C."/>
            <person name="LaButti K."/>
            <person name="Lindquist E.A."/>
            <person name="Lipzen A."/>
            <person name="Lundell T."/>
            <person name="Morin E."/>
            <person name="Murat C."/>
            <person name="Riley R."/>
            <person name="Ohm R."/>
            <person name="Sun H."/>
            <person name="Tunlid A."/>
            <person name="Henrissat B."/>
            <person name="Grigoriev I.V."/>
            <person name="Hibbett D.S."/>
            <person name="Martin F."/>
        </authorList>
    </citation>
    <scope>NUCLEOTIDE SEQUENCE [LARGE SCALE GENOMIC DNA]</scope>
    <source>
        <strain evidence="2 3">MD-312</strain>
    </source>
</reference>
<protein>
    <submittedName>
        <fullName evidence="2">Uncharacterized protein</fullName>
    </submittedName>
</protein>
<organism evidence="2 3">
    <name type="scientific">Hydnomerulius pinastri MD-312</name>
    <dbReference type="NCBI Taxonomy" id="994086"/>
    <lineage>
        <taxon>Eukaryota</taxon>
        <taxon>Fungi</taxon>
        <taxon>Dikarya</taxon>
        <taxon>Basidiomycota</taxon>
        <taxon>Agaricomycotina</taxon>
        <taxon>Agaricomycetes</taxon>
        <taxon>Agaricomycetidae</taxon>
        <taxon>Boletales</taxon>
        <taxon>Boletales incertae sedis</taxon>
        <taxon>Leucogyrophana</taxon>
    </lineage>
</organism>
<evidence type="ECO:0000256" key="1">
    <source>
        <dbReference type="SAM" id="MobiDB-lite"/>
    </source>
</evidence>
<dbReference type="AlphaFoldDB" id="A0A0C9W891"/>
<feature type="compositionally biased region" description="Polar residues" evidence="1">
    <location>
        <begin position="25"/>
        <end position="40"/>
    </location>
</feature>
<evidence type="ECO:0000313" key="3">
    <source>
        <dbReference type="Proteomes" id="UP000053820"/>
    </source>
</evidence>
<dbReference type="EMBL" id="KN839907">
    <property type="protein sequence ID" value="KIJ58867.1"/>
    <property type="molecule type" value="Genomic_DNA"/>
</dbReference>
<sequence length="210" mass="22559">MSPLAGLFSGNGTVPGNTEAALEETVSTKSSDTSAPPCSMTTSTTSSTTDLMAQMANASITDPSTIVVPATEKAKVIFMKNLSKLLHDGPGINASAEEVTNTKEEGDNAPTSSTPMRLTHLYRSICHMDWAKANPNGSMKLHDAYWKKFSQEQKDIMGKPALQALPESKYPFIATLFQSQWSSSSPFAVTPFLAFGRSTLVFSHGTQWAC</sequence>
<keyword evidence="3" id="KW-1185">Reference proteome</keyword>
<gene>
    <name evidence="2" type="ORF">HYDPIDRAFT_171077</name>
</gene>
<accession>A0A0C9W891</accession>
<proteinExistence type="predicted"/>